<dbReference type="HAMAP" id="MF_00047">
    <property type="entry name" value="Dala_Dala_lig"/>
    <property type="match status" value="1"/>
</dbReference>
<dbReference type="GO" id="GO:0071555">
    <property type="term" value="P:cell wall organization"/>
    <property type="evidence" value="ECO:0007669"/>
    <property type="project" value="UniProtKB-KW"/>
</dbReference>
<dbReference type="InterPro" id="IPR016185">
    <property type="entry name" value="PreATP-grasp_dom_sf"/>
</dbReference>
<dbReference type="SUPFAM" id="SSF52440">
    <property type="entry name" value="PreATP-grasp domain"/>
    <property type="match status" value="1"/>
</dbReference>
<dbReference type="GO" id="GO:0005737">
    <property type="term" value="C:cytoplasm"/>
    <property type="evidence" value="ECO:0007669"/>
    <property type="project" value="UniProtKB-SubCell"/>
</dbReference>
<dbReference type="InterPro" id="IPR011761">
    <property type="entry name" value="ATP-grasp"/>
</dbReference>
<dbReference type="GO" id="GO:0008716">
    <property type="term" value="F:D-alanine-D-alanine ligase activity"/>
    <property type="evidence" value="ECO:0007669"/>
    <property type="project" value="InterPro"/>
</dbReference>
<evidence type="ECO:0000256" key="2">
    <source>
        <dbReference type="ARBA" id="ARBA00010871"/>
    </source>
</evidence>
<dbReference type="InterPro" id="IPR011127">
    <property type="entry name" value="Dala_Dala_lig_N"/>
</dbReference>
<organism evidence="11">
    <name type="scientific">marine metagenome</name>
    <dbReference type="NCBI Taxonomy" id="408172"/>
    <lineage>
        <taxon>unclassified sequences</taxon>
        <taxon>metagenomes</taxon>
        <taxon>ecological metagenomes</taxon>
    </lineage>
</organism>
<evidence type="ECO:0000256" key="5">
    <source>
        <dbReference type="ARBA" id="ARBA00022741"/>
    </source>
</evidence>
<keyword evidence="5" id="KW-0547">Nucleotide-binding</keyword>
<dbReference type="PANTHER" id="PTHR23132">
    <property type="entry name" value="D-ALANINE--D-ALANINE LIGASE"/>
    <property type="match status" value="1"/>
</dbReference>
<evidence type="ECO:0000313" key="11">
    <source>
        <dbReference type="EMBL" id="SVA35635.1"/>
    </source>
</evidence>
<keyword evidence="7" id="KW-0133">Cell shape</keyword>
<keyword evidence="9" id="KW-0961">Cell wall biogenesis/degradation</keyword>
<dbReference type="PIRSF" id="PIRSF039102">
    <property type="entry name" value="Ddl/VanB"/>
    <property type="match status" value="1"/>
</dbReference>
<feature type="domain" description="ATP-grasp" evidence="10">
    <location>
        <begin position="94"/>
        <end position="290"/>
    </location>
</feature>
<proteinExistence type="inferred from homology"/>
<evidence type="ECO:0000259" key="10">
    <source>
        <dbReference type="PROSITE" id="PS50975"/>
    </source>
</evidence>
<dbReference type="Gene3D" id="3.40.50.20">
    <property type="match status" value="1"/>
</dbReference>
<evidence type="ECO:0000256" key="7">
    <source>
        <dbReference type="ARBA" id="ARBA00022960"/>
    </source>
</evidence>
<dbReference type="InterPro" id="IPR000291">
    <property type="entry name" value="D-Ala_lig_Van_CS"/>
</dbReference>
<dbReference type="NCBIfam" id="NF002378">
    <property type="entry name" value="PRK01372.1"/>
    <property type="match status" value="1"/>
</dbReference>
<reference evidence="11" key="1">
    <citation type="submission" date="2018-05" db="EMBL/GenBank/DDBJ databases">
        <authorList>
            <person name="Lanie J.A."/>
            <person name="Ng W.-L."/>
            <person name="Kazmierczak K.M."/>
            <person name="Andrzejewski T.M."/>
            <person name="Davidsen T.M."/>
            <person name="Wayne K.J."/>
            <person name="Tettelin H."/>
            <person name="Glass J.I."/>
            <person name="Rusch D."/>
            <person name="Podicherti R."/>
            <person name="Tsui H.-C.T."/>
            <person name="Winkler M.E."/>
        </authorList>
    </citation>
    <scope>NUCLEOTIDE SEQUENCE</scope>
</reference>
<gene>
    <name evidence="11" type="ORF">METZ01_LOCUS88489</name>
</gene>
<dbReference type="InterPro" id="IPR005905">
    <property type="entry name" value="D_ala_D_ala"/>
</dbReference>
<dbReference type="AlphaFoldDB" id="A0A381V5L1"/>
<dbReference type="NCBIfam" id="TIGR01205">
    <property type="entry name" value="D_ala_D_alaTIGR"/>
    <property type="match status" value="1"/>
</dbReference>
<evidence type="ECO:0000256" key="4">
    <source>
        <dbReference type="ARBA" id="ARBA00022598"/>
    </source>
</evidence>
<dbReference type="EMBL" id="UINC01007912">
    <property type="protein sequence ID" value="SVA35635.1"/>
    <property type="molecule type" value="Genomic_DNA"/>
</dbReference>
<dbReference type="PANTHER" id="PTHR23132:SF23">
    <property type="entry name" value="D-ALANINE--D-ALANINE LIGASE B"/>
    <property type="match status" value="1"/>
</dbReference>
<dbReference type="Gene3D" id="3.30.1490.20">
    <property type="entry name" value="ATP-grasp fold, A domain"/>
    <property type="match status" value="1"/>
</dbReference>
<dbReference type="GO" id="GO:0009252">
    <property type="term" value="P:peptidoglycan biosynthetic process"/>
    <property type="evidence" value="ECO:0007669"/>
    <property type="project" value="UniProtKB-KW"/>
</dbReference>
<dbReference type="InterPro" id="IPR013815">
    <property type="entry name" value="ATP_grasp_subdomain_1"/>
</dbReference>
<dbReference type="Gene3D" id="3.30.470.20">
    <property type="entry name" value="ATP-grasp fold, B domain"/>
    <property type="match status" value="1"/>
</dbReference>
<dbReference type="PROSITE" id="PS50975">
    <property type="entry name" value="ATP_GRASP"/>
    <property type="match status" value="1"/>
</dbReference>
<sequence>MFGGNSSEREISLLSGEAVYNALNTKGVDVHLIDTKEPFIKRLLDEQFNSVWIALHGADGEDGKVQSLLELSDIPFTGSRTLSCSLTMNKLFTKKMLTANNHQTPDFLILDDTTTFSEISDTLGSPFIIKPCSQGSSLGIFIIKDEDQYNEKYLEIDQLNDWIIAEEYFDGPEYTAGFLADKVLPLVKIDASNEEFYNYEAKYFSDETKYICPSELDKEVEESIKKECLIIFELFNIRGWGRMDFFLNDENRPVILEINTVPGMTTHSLVPMAAKAQGIDFNTLCLEILKRQS</sequence>
<comment type="subcellular location">
    <subcellularLocation>
        <location evidence="1">Cytoplasm</location>
    </subcellularLocation>
</comment>
<dbReference type="Pfam" id="PF07478">
    <property type="entry name" value="Dala_Dala_lig_C"/>
    <property type="match status" value="1"/>
</dbReference>
<name>A0A381V5L1_9ZZZZ</name>
<evidence type="ECO:0000256" key="9">
    <source>
        <dbReference type="ARBA" id="ARBA00023316"/>
    </source>
</evidence>
<dbReference type="GO" id="GO:0046872">
    <property type="term" value="F:metal ion binding"/>
    <property type="evidence" value="ECO:0007669"/>
    <property type="project" value="InterPro"/>
</dbReference>
<dbReference type="SUPFAM" id="SSF56059">
    <property type="entry name" value="Glutathione synthetase ATP-binding domain-like"/>
    <property type="match status" value="1"/>
</dbReference>
<accession>A0A381V5L1</accession>
<keyword evidence="3" id="KW-0963">Cytoplasm</keyword>
<evidence type="ECO:0000256" key="8">
    <source>
        <dbReference type="ARBA" id="ARBA00022984"/>
    </source>
</evidence>
<keyword evidence="8" id="KW-0573">Peptidoglycan synthesis</keyword>
<dbReference type="PROSITE" id="PS00843">
    <property type="entry name" value="DALA_DALA_LIGASE_1"/>
    <property type="match status" value="1"/>
</dbReference>
<dbReference type="InterPro" id="IPR011095">
    <property type="entry name" value="Dala_Dala_lig_C"/>
</dbReference>
<evidence type="ECO:0000256" key="3">
    <source>
        <dbReference type="ARBA" id="ARBA00022490"/>
    </source>
</evidence>
<evidence type="ECO:0000256" key="6">
    <source>
        <dbReference type="ARBA" id="ARBA00022840"/>
    </source>
</evidence>
<dbReference type="Pfam" id="PF01820">
    <property type="entry name" value="Dala_Dala_lig_N"/>
    <property type="match status" value="1"/>
</dbReference>
<keyword evidence="6" id="KW-0067">ATP-binding</keyword>
<keyword evidence="4" id="KW-0436">Ligase</keyword>
<dbReference type="PROSITE" id="PS00844">
    <property type="entry name" value="DALA_DALA_LIGASE_2"/>
    <property type="match status" value="1"/>
</dbReference>
<dbReference type="GO" id="GO:0005524">
    <property type="term" value="F:ATP binding"/>
    <property type="evidence" value="ECO:0007669"/>
    <property type="project" value="UniProtKB-KW"/>
</dbReference>
<dbReference type="GO" id="GO:0008360">
    <property type="term" value="P:regulation of cell shape"/>
    <property type="evidence" value="ECO:0007669"/>
    <property type="project" value="UniProtKB-KW"/>
</dbReference>
<comment type="similarity">
    <text evidence="2">Belongs to the D-alanine--D-alanine ligase family.</text>
</comment>
<evidence type="ECO:0000256" key="1">
    <source>
        <dbReference type="ARBA" id="ARBA00004496"/>
    </source>
</evidence>
<protein>
    <recommendedName>
        <fullName evidence="10">ATP-grasp domain-containing protein</fullName>
    </recommendedName>
</protein>